<dbReference type="AlphaFoldDB" id="A0AAD8PPU0"/>
<organism evidence="2 3">
    <name type="scientific">Colletotrichum navitas</name>
    <dbReference type="NCBI Taxonomy" id="681940"/>
    <lineage>
        <taxon>Eukaryota</taxon>
        <taxon>Fungi</taxon>
        <taxon>Dikarya</taxon>
        <taxon>Ascomycota</taxon>
        <taxon>Pezizomycotina</taxon>
        <taxon>Sordariomycetes</taxon>
        <taxon>Hypocreomycetidae</taxon>
        <taxon>Glomerellales</taxon>
        <taxon>Glomerellaceae</taxon>
        <taxon>Colletotrichum</taxon>
        <taxon>Colletotrichum graminicola species complex</taxon>
    </lineage>
</organism>
<comment type="caution">
    <text evidence="2">The sequence shown here is derived from an EMBL/GenBank/DDBJ whole genome shotgun (WGS) entry which is preliminary data.</text>
</comment>
<feature type="region of interest" description="Disordered" evidence="1">
    <location>
        <begin position="1"/>
        <end position="44"/>
    </location>
</feature>
<dbReference type="RefSeq" id="XP_060409724.1">
    <property type="nucleotide sequence ID" value="XM_060552839.1"/>
</dbReference>
<gene>
    <name evidence="2" type="ORF">LY79DRAFT_372742</name>
</gene>
<proteinExistence type="predicted"/>
<reference evidence="2" key="1">
    <citation type="submission" date="2021-06" db="EMBL/GenBank/DDBJ databases">
        <title>Comparative genomics, transcriptomics and evolutionary studies reveal genomic signatures of adaptation to plant cell wall in hemibiotrophic fungi.</title>
        <authorList>
            <consortium name="DOE Joint Genome Institute"/>
            <person name="Baroncelli R."/>
            <person name="Diaz J.F."/>
            <person name="Benocci T."/>
            <person name="Peng M."/>
            <person name="Battaglia E."/>
            <person name="Haridas S."/>
            <person name="Andreopoulos W."/>
            <person name="Labutti K."/>
            <person name="Pangilinan J."/>
            <person name="Floch G.L."/>
            <person name="Makela M.R."/>
            <person name="Henrissat B."/>
            <person name="Grigoriev I.V."/>
            <person name="Crouch J.A."/>
            <person name="De Vries R.P."/>
            <person name="Sukno S.A."/>
            <person name="Thon M.R."/>
        </authorList>
    </citation>
    <scope>NUCLEOTIDE SEQUENCE</scope>
    <source>
        <strain evidence="2">CBS 125086</strain>
    </source>
</reference>
<accession>A0AAD8PPU0</accession>
<sequence>MDAVHTVGPIPVQSTHTHARTHSPGNTAREAGGSGGKGSRSPNRFISFSAKSAAATTHEIANAQGIESCRFRPLGTRLVFSGQRRLLAALHHRFEFRHIPSEPHKRPSLLFWCWV</sequence>
<dbReference type="GeneID" id="85437079"/>
<keyword evidence="3" id="KW-1185">Reference proteome</keyword>
<evidence type="ECO:0000313" key="2">
    <source>
        <dbReference type="EMBL" id="KAK1574180.1"/>
    </source>
</evidence>
<name>A0AAD8PPU0_9PEZI</name>
<evidence type="ECO:0000313" key="3">
    <source>
        <dbReference type="Proteomes" id="UP001230504"/>
    </source>
</evidence>
<dbReference type="Proteomes" id="UP001230504">
    <property type="component" value="Unassembled WGS sequence"/>
</dbReference>
<evidence type="ECO:0000256" key="1">
    <source>
        <dbReference type="SAM" id="MobiDB-lite"/>
    </source>
</evidence>
<dbReference type="EMBL" id="JAHLJV010000079">
    <property type="protein sequence ID" value="KAK1574180.1"/>
    <property type="molecule type" value="Genomic_DNA"/>
</dbReference>
<protein>
    <submittedName>
        <fullName evidence="2">Uncharacterized protein</fullName>
    </submittedName>
</protein>